<dbReference type="SUPFAM" id="SSF48179">
    <property type="entry name" value="6-phosphogluconate dehydrogenase C-terminal domain-like"/>
    <property type="match status" value="1"/>
</dbReference>
<evidence type="ECO:0000256" key="2">
    <source>
        <dbReference type="ARBA" id="ARBA00023002"/>
    </source>
</evidence>
<dbReference type="GO" id="GO:0006571">
    <property type="term" value="P:tyrosine biosynthetic process"/>
    <property type="evidence" value="ECO:0007669"/>
    <property type="project" value="InterPro"/>
</dbReference>
<accession>A0A919Q4U0</accession>
<evidence type="ECO:0000313" key="5">
    <source>
        <dbReference type="Proteomes" id="UP000652354"/>
    </source>
</evidence>
<comment type="caution">
    <text evidence="4">The sequence shown here is derived from an EMBL/GenBank/DDBJ whole genome shotgun (WGS) entry which is preliminary data.</text>
</comment>
<name>A0A919Q4U0_9MICO</name>
<dbReference type="GO" id="GO:0008977">
    <property type="term" value="F:prephenate dehydrogenase (NAD+) activity"/>
    <property type="evidence" value="ECO:0007669"/>
    <property type="project" value="InterPro"/>
</dbReference>
<dbReference type="Pfam" id="PF02153">
    <property type="entry name" value="PDH_N"/>
    <property type="match status" value="1"/>
</dbReference>
<dbReference type="Proteomes" id="UP000652354">
    <property type="component" value="Unassembled WGS sequence"/>
</dbReference>
<keyword evidence="5" id="KW-1185">Reference proteome</keyword>
<sequence>MSAPRTHVIGAGLIGASIGIGLSAEGWSVTIEDADEEAEALARSIGAGRALDGGAPDLVIVAVPPSFAADVVVSSLDRFPGAVVTDVASVKAPIAAAADASGHGERYVGSHPMAGREISGGMAAQGDLFKARPWVVCANGASASAVETVTRLAHALQCDVVRMEAGAHDAAVARVSHAPQVAASAVAAALGPLEADDVALAGQGLRDVTRIAASDPGMWADIARLNRSALVATIDHIIADLEDIRDADDVGEAVTDLIERGRVEVARIPGKHGGAKRDWTPVTVVVPDAPGQLLRLLGDAAAVGVNVEDITIEHSPRQPVGLTTLHVLPARAGELAQALAANDWEIAAP</sequence>
<keyword evidence="2" id="KW-0560">Oxidoreductase</keyword>
<dbReference type="InterPro" id="IPR036291">
    <property type="entry name" value="NAD(P)-bd_dom_sf"/>
</dbReference>
<dbReference type="Gene3D" id="3.40.50.720">
    <property type="entry name" value="NAD(P)-binding Rossmann-like Domain"/>
    <property type="match status" value="1"/>
</dbReference>
<dbReference type="Pfam" id="PF20463">
    <property type="entry name" value="PDH_C"/>
    <property type="match status" value="1"/>
</dbReference>
<protein>
    <submittedName>
        <fullName evidence="4">Prephenate dehydrogenase</fullName>
    </submittedName>
</protein>
<dbReference type="InterPro" id="IPR046826">
    <property type="entry name" value="PDH_N"/>
</dbReference>
<evidence type="ECO:0000256" key="1">
    <source>
        <dbReference type="ARBA" id="ARBA00007964"/>
    </source>
</evidence>
<dbReference type="GO" id="GO:0070403">
    <property type="term" value="F:NAD+ binding"/>
    <property type="evidence" value="ECO:0007669"/>
    <property type="project" value="InterPro"/>
</dbReference>
<reference evidence="4" key="1">
    <citation type="submission" date="2021-01" db="EMBL/GenBank/DDBJ databases">
        <title>Whole genome shotgun sequence of Demequina activiva NBRC 110675.</title>
        <authorList>
            <person name="Komaki H."/>
            <person name="Tamura T."/>
        </authorList>
    </citation>
    <scope>NUCLEOTIDE SEQUENCE</scope>
    <source>
        <strain evidence="4">NBRC 110675</strain>
    </source>
</reference>
<comment type="similarity">
    <text evidence="1">Belongs to the prephenate/arogenate dehydrogenase family.</text>
</comment>
<dbReference type="InterPro" id="IPR050812">
    <property type="entry name" value="Preph/Arog_dehydrog"/>
</dbReference>
<dbReference type="Gene3D" id="1.10.3660.10">
    <property type="entry name" value="6-phosphogluconate dehydrogenase C-terminal like domain"/>
    <property type="match status" value="1"/>
</dbReference>
<dbReference type="GO" id="GO:0004665">
    <property type="term" value="F:prephenate dehydrogenase (NADP+) activity"/>
    <property type="evidence" value="ECO:0007669"/>
    <property type="project" value="InterPro"/>
</dbReference>
<gene>
    <name evidence="4" type="ORF">Dac01nite_12700</name>
</gene>
<dbReference type="EMBL" id="BONR01000002">
    <property type="protein sequence ID" value="GIG54518.1"/>
    <property type="molecule type" value="Genomic_DNA"/>
</dbReference>
<dbReference type="NCBIfam" id="NF005111">
    <property type="entry name" value="PRK06545.2-3"/>
    <property type="match status" value="1"/>
</dbReference>
<evidence type="ECO:0000259" key="3">
    <source>
        <dbReference type="PROSITE" id="PS51176"/>
    </source>
</evidence>
<proteinExistence type="inferred from homology"/>
<dbReference type="InterPro" id="IPR046825">
    <property type="entry name" value="PDH_C"/>
</dbReference>
<feature type="domain" description="Prephenate/arogenate dehydrogenase" evidence="3">
    <location>
        <begin position="4"/>
        <end position="288"/>
    </location>
</feature>
<dbReference type="InterPro" id="IPR008927">
    <property type="entry name" value="6-PGluconate_DH-like_C_sf"/>
</dbReference>
<dbReference type="SUPFAM" id="SSF51735">
    <property type="entry name" value="NAD(P)-binding Rossmann-fold domains"/>
    <property type="match status" value="1"/>
</dbReference>
<organism evidence="4 5">
    <name type="scientific">Demequina activiva</name>
    <dbReference type="NCBI Taxonomy" id="1582364"/>
    <lineage>
        <taxon>Bacteria</taxon>
        <taxon>Bacillati</taxon>
        <taxon>Actinomycetota</taxon>
        <taxon>Actinomycetes</taxon>
        <taxon>Micrococcales</taxon>
        <taxon>Demequinaceae</taxon>
        <taxon>Demequina</taxon>
    </lineage>
</organism>
<dbReference type="AlphaFoldDB" id="A0A919Q4U0"/>
<dbReference type="InterPro" id="IPR003099">
    <property type="entry name" value="Prephen_DH"/>
</dbReference>
<dbReference type="RefSeq" id="WP_203654546.1">
    <property type="nucleotide sequence ID" value="NZ_BONR01000002.1"/>
</dbReference>
<dbReference type="PANTHER" id="PTHR21363:SF0">
    <property type="entry name" value="PREPHENATE DEHYDROGENASE [NADP(+)]"/>
    <property type="match status" value="1"/>
</dbReference>
<dbReference type="PANTHER" id="PTHR21363">
    <property type="entry name" value="PREPHENATE DEHYDROGENASE"/>
    <property type="match status" value="1"/>
</dbReference>
<evidence type="ECO:0000313" key="4">
    <source>
        <dbReference type="EMBL" id="GIG54518.1"/>
    </source>
</evidence>
<dbReference type="PROSITE" id="PS51176">
    <property type="entry name" value="PDH_ADH"/>
    <property type="match status" value="1"/>
</dbReference>